<evidence type="ECO:0000313" key="2">
    <source>
        <dbReference type="Proteomes" id="UP000265520"/>
    </source>
</evidence>
<comment type="caution">
    <text evidence="1">The sequence shown here is derived from an EMBL/GenBank/DDBJ whole genome shotgun (WGS) entry which is preliminary data.</text>
</comment>
<dbReference type="EMBL" id="LXQA010024409">
    <property type="protein sequence ID" value="MCH93210.1"/>
    <property type="molecule type" value="Genomic_DNA"/>
</dbReference>
<dbReference type="AlphaFoldDB" id="A0A392N082"/>
<keyword evidence="2" id="KW-1185">Reference proteome</keyword>
<feature type="non-terminal residue" evidence="1">
    <location>
        <position position="37"/>
    </location>
</feature>
<accession>A0A392N082</accession>
<sequence length="37" mass="3956">MFAVNCAWRGTAEPGAENCAKTARILKTKMGGNDITK</sequence>
<proteinExistence type="predicted"/>
<evidence type="ECO:0000313" key="1">
    <source>
        <dbReference type="EMBL" id="MCH93210.1"/>
    </source>
</evidence>
<dbReference type="Proteomes" id="UP000265520">
    <property type="component" value="Unassembled WGS sequence"/>
</dbReference>
<name>A0A392N082_9FABA</name>
<protein>
    <submittedName>
        <fullName evidence="1">Uncharacterized protein</fullName>
    </submittedName>
</protein>
<organism evidence="1 2">
    <name type="scientific">Trifolium medium</name>
    <dbReference type="NCBI Taxonomy" id="97028"/>
    <lineage>
        <taxon>Eukaryota</taxon>
        <taxon>Viridiplantae</taxon>
        <taxon>Streptophyta</taxon>
        <taxon>Embryophyta</taxon>
        <taxon>Tracheophyta</taxon>
        <taxon>Spermatophyta</taxon>
        <taxon>Magnoliopsida</taxon>
        <taxon>eudicotyledons</taxon>
        <taxon>Gunneridae</taxon>
        <taxon>Pentapetalae</taxon>
        <taxon>rosids</taxon>
        <taxon>fabids</taxon>
        <taxon>Fabales</taxon>
        <taxon>Fabaceae</taxon>
        <taxon>Papilionoideae</taxon>
        <taxon>50 kb inversion clade</taxon>
        <taxon>NPAAA clade</taxon>
        <taxon>Hologalegina</taxon>
        <taxon>IRL clade</taxon>
        <taxon>Trifolieae</taxon>
        <taxon>Trifolium</taxon>
    </lineage>
</organism>
<reference evidence="1 2" key="1">
    <citation type="journal article" date="2018" name="Front. Plant Sci.">
        <title>Red Clover (Trifolium pratense) and Zigzag Clover (T. medium) - A Picture of Genomic Similarities and Differences.</title>
        <authorList>
            <person name="Dluhosova J."/>
            <person name="Istvanek J."/>
            <person name="Nedelnik J."/>
            <person name="Repkova J."/>
        </authorList>
    </citation>
    <scope>NUCLEOTIDE SEQUENCE [LARGE SCALE GENOMIC DNA]</scope>
    <source>
        <strain evidence="2">cv. 10/8</strain>
        <tissue evidence="1">Leaf</tissue>
    </source>
</reference>